<dbReference type="EMBL" id="JAROBZ020000001">
    <property type="protein sequence ID" value="MFB3169682.1"/>
    <property type="molecule type" value="Genomic_DNA"/>
</dbReference>
<keyword evidence="2 6" id="KW-0812">Transmembrane</keyword>
<dbReference type="PANTHER" id="PTHR30474">
    <property type="entry name" value="CELL CYCLE PROTEIN"/>
    <property type="match status" value="1"/>
</dbReference>
<reference evidence="7 8" key="1">
    <citation type="submission" date="2024-05" db="EMBL/GenBank/DDBJ databases">
        <authorList>
            <person name="Venkateswaran K."/>
        </authorList>
    </citation>
    <scope>NUCLEOTIDE SEQUENCE [LARGE SCALE GENOMIC DNA]</scope>
    <source>
        <strain evidence="7 8">179-C4-2-HS</strain>
    </source>
</reference>
<comment type="subcellular location">
    <subcellularLocation>
        <location evidence="1">Membrane</location>
        <topology evidence="1">Multi-pass membrane protein</topology>
    </subcellularLocation>
</comment>
<keyword evidence="3" id="KW-0133">Cell shape</keyword>
<evidence type="ECO:0000256" key="2">
    <source>
        <dbReference type="ARBA" id="ARBA00022692"/>
    </source>
</evidence>
<evidence type="ECO:0000256" key="6">
    <source>
        <dbReference type="SAM" id="Phobius"/>
    </source>
</evidence>
<evidence type="ECO:0000313" key="8">
    <source>
        <dbReference type="Proteomes" id="UP001241748"/>
    </source>
</evidence>
<feature type="transmembrane region" description="Helical" evidence="6">
    <location>
        <begin position="196"/>
        <end position="213"/>
    </location>
</feature>
<dbReference type="Pfam" id="PF01098">
    <property type="entry name" value="FTSW_RODA_SPOVE"/>
    <property type="match status" value="1"/>
</dbReference>
<keyword evidence="4 6" id="KW-1133">Transmembrane helix</keyword>
<feature type="transmembrane region" description="Helical" evidence="6">
    <location>
        <begin position="327"/>
        <end position="349"/>
    </location>
</feature>
<dbReference type="InterPro" id="IPR001182">
    <property type="entry name" value="FtsW/RodA"/>
</dbReference>
<dbReference type="InterPro" id="IPR047928">
    <property type="entry name" value="Perm_prefix_1"/>
</dbReference>
<name>A0ABV4YXV5_9BACI</name>
<protein>
    <submittedName>
        <fullName evidence="7">FtsW/RodA/SpoVE family cell cycle protein</fullName>
    </submittedName>
</protein>
<dbReference type="Proteomes" id="UP001241748">
    <property type="component" value="Unassembled WGS sequence"/>
</dbReference>
<organism evidence="7 8">
    <name type="scientific">Neobacillus driksii</name>
    <dbReference type="NCBI Taxonomy" id="3035913"/>
    <lineage>
        <taxon>Bacteria</taxon>
        <taxon>Bacillati</taxon>
        <taxon>Bacillota</taxon>
        <taxon>Bacilli</taxon>
        <taxon>Bacillales</taxon>
        <taxon>Bacillaceae</taxon>
        <taxon>Neobacillus</taxon>
    </lineage>
</organism>
<evidence type="ECO:0000256" key="5">
    <source>
        <dbReference type="ARBA" id="ARBA00023136"/>
    </source>
</evidence>
<dbReference type="NCBIfam" id="NF038403">
    <property type="entry name" value="perm_prefix_1"/>
    <property type="match status" value="1"/>
</dbReference>
<gene>
    <name evidence="7" type="ORF">P5G62_021460</name>
</gene>
<feature type="transmembrane region" description="Helical" evidence="6">
    <location>
        <begin position="107"/>
        <end position="127"/>
    </location>
</feature>
<feature type="transmembrane region" description="Helical" evidence="6">
    <location>
        <begin position="242"/>
        <end position="262"/>
    </location>
</feature>
<sequence>MTNNKKQIFLNEVTDQIRSKEARAYVANELNYHLQEAKRVWVEKGLTESEAEEKAVEQMGSPTKLGIQMNKLHRPKVDWWLLILLAASMGLSFLPMFSLGYMSDKHFIIYKILIAFLGVTATVGVMLVDYRKWKRQGWLFYMIGILLLVFLSFFSNTMINGLKLIKFGPITIESLMALPFFYLAWASFFNNEKLRIWQFLLLFLSPILLFLAVPSISTIYLYSVMVFVMLWWSKFSKKIKWMVTTGTVSLIFLTCLAAWQFVKPYQIVRLLAFLDPEKYVDGAGFITLKIRELMANAGWFGWFGQSATRTFIPEAHTNFVFVSFTYYYGWLFGVFLVVILLLFAARMIAIQPKIKDSYGQLLLIGGLALYGIQLVSNIGMTLGLFPITTMSLPFISYGLMPTLLNAILIGSVLSVYRRKDMVWRS</sequence>
<dbReference type="RefSeq" id="WP_306077053.1">
    <property type="nucleotide sequence ID" value="NZ_JAROBZ020000001.1"/>
</dbReference>
<proteinExistence type="predicted"/>
<accession>A0ABV4YXV5</accession>
<feature type="transmembrane region" description="Helical" evidence="6">
    <location>
        <begin position="139"/>
        <end position="159"/>
    </location>
</feature>
<evidence type="ECO:0000256" key="3">
    <source>
        <dbReference type="ARBA" id="ARBA00022960"/>
    </source>
</evidence>
<feature type="transmembrane region" description="Helical" evidence="6">
    <location>
        <begin position="394"/>
        <end position="416"/>
    </location>
</feature>
<evidence type="ECO:0000256" key="1">
    <source>
        <dbReference type="ARBA" id="ARBA00004141"/>
    </source>
</evidence>
<keyword evidence="5 6" id="KW-0472">Membrane</keyword>
<dbReference type="PANTHER" id="PTHR30474:SF1">
    <property type="entry name" value="PEPTIDOGLYCAN GLYCOSYLTRANSFERASE MRDB"/>
    <property type="match status" value="1"/>
</dbReference>
<keyword evidence="8" id="KW-1185">Reference proteome</keyword>
<evidence type="ECO:0000256" key="4">
    <source>
        <dbReference type="ARBA" id="ARBA00022989"/>
    </source>
</evidence>
<comment type="caution">
    <text evidence="7">The sequence shown here is derived from an EMBL/GenBank/DDBJ whole genome shotgun (WGS) entry which is preliminary data.</text>
</comment>
<evidence type="ECO:0000313" key="7">
    <source>
        <dbReference type="EMBL" id="MFB3169682.1"/>
    </source>
</evidence>
<feature type="transmembrane region" description="Helical" evidence="6">
    <location>
        <begin position="361"/>
        <end position="388"/>
    </location>
</feature>
<feature type="transmembrane region" description="Helical" evidence="6">
    <location>
        <begin position="79"/>
        <end position="101"/>
    </location>
</feature>
<feature type="transmembrane region" description="Helical" evidence="6">
    <location>
        <begin position="165"/>
        <end position="184"/>
    </location>
</feature>